<accession>A0A1H0E8C1</accession>
<proteinExistence type="predicted"/>
<protein>
    <submittedName>
        <fullName evidence="2">Uncharacterized protein</fullName>
    </submittedName>
</protein>
<dbReference type="InterPro" id="IPR011990">
    <property type="entry name" value="TPR-like_helical_dom_sf"/>
</dbReference>
<reference evidence="3" key="1">
    <citation type="submission" date="2016-10" db="EMBL/GenBank/DDBJ databases">
        <authorList>
            <person name="Varghese N."/>
            <person name="Submissions S."/>
        </authorList>
    </citation>
    <scope>NUCLEOTIDE SEQUENCE [LARGE SCALE GENOMIC DNA]</scope>
    <source>
        <strain evidence="3">CGMCC 1.10369</strain>
    </source>
</reference>
<dbReference type="RefSeq" id="WP_090842265.1">
    <property type="nucleotide sequence ID" value="NZ_FNIL01000003.1"/>
</dbReference>
<organism evidence="2 3">
    <name type="scientific">Alkalicoccus daliensis</name>
    <dbReference type="NCBI Taxonomy" id="745820"/>
    <lineage>
        <taxon>Bacteria</taxon>
        <taxon>Bacillati</taxon>
        <taxon>Bacillota</taxon>
        <taxon>Bacilli</taxon>
        <taxon>Bacillales</taxon>
        <taxon>Bacillaceae</taxon>
        <taxon>Alkalicoccus</taxon>
    </lineage>
</organism>
<dbReference type="SMART" id="SM00028">
    <property type="entry name" value="TPR"/>
    <property type="match status" value="1"/>
</dbReference>
<dbReference type="SUPFAM" id="SSF48452">
    <property type="entry name" value="TPR-like"/>
    <property type="match status" value="1"/>
</dbReference>
<dbReference type="OrthoDB" id="2697226at2"/>
<dbReference type="PROSITE" id="PS50005">
    <property type="entry name" value="TPR"/>
    <property type="match status" value="1"/>
</dbReference>
<dbReference type="EMBL" id="FNIL01000003">
    <property type="protein sequence ID" value="SDN78571.1"/>
    <property type="molecule type" value="Genomic_DNA"/>
</dbReference>
<gene>
    <name evidence="2" type="ORF">SAMN04488053_103242</name>
</gene>
<dbReference type="Gene3D" id="1.25.40.10">
    <property type="entry name" value="Tetratricopeptide repeat domain"/>
    <property type="match status" value="1"/>
</dbReference>
<evidence type="ECO:0000313" key="2">
    <source>
        <dbReference type="EMBL" id="SDN78571.1"/>
    </source>
</evidence>
<evidence type="ECO:0000313" key="3">
    <source>
        <dbReference type="Proteomes" id="UP000198778"/>
    </source>
</evidence>
<dbReference type="AlphaFoldDB" id="A0A1H0E8C1"/>
<keyword evidence="1" id="KW-0802">TPR repeat</keyword>
<name>A0A1H0E8C1_9BACI</name>
<dbReference type="InterPro" id="IPR019734">
    <property type="entry name" value="TPR_rpt"/>
</dbReference>
<evidence type="ECO:0000256" key="1">
    <source>
        <dbReference type="PROSITE-ProRule" id="PRU00339"/>
    </source>
</evidence>
<feature type="repeat" description="TPR" evidence="1">
    <location>
        <begin position="106"/>
        <end position="139"/>
    </location>
</feature>
<sequence length="351" mass="41280">MRSQVKKLDELYMLEEEILENRDTATADGTFSKLLGIYEQMHRLTRVKAGKSREPADISEYEFIKNKKLLPILIKYGTYLKMGHVKDPYQAKNTLERVLKLDNMNPIALYRLGFLAYAEKEYSTAANYFQQAIDAQRSPKVEDWQLNGQQLYHANLYLVNSSLFIAKETSDRLEQMEPSGETLEQYEKSPFFHIIQENEAYLHRHGFVKHTKEEKTFCSREDCDDTFDNNPENVIIIYFSDGECSVAFNQKKRTLNANYARMLKDFLMKSSKENSLILEEVIDHFSSSDIQSDTYSQRIRRLRVALDDYGLSHILENDRSRRNPDATSRTAYYYNEEYPYIIMERVEDELD</sequence>
<keyword evidence="3" id="KW-1185">Reference proteome</keyword>
<dbReference type="STRING" id="745820.SAMN04488053_103242"/>
<dbReference type="Proteomes" id="UP000198778">
    <property type="component" value="Unassembled WGS sequence"/>
</dbReference>